<sequence length="212" mass="22970">MFDVTADEHIDDPSVIDWPARQAAAAFPYKVVDGRPDNPFPPAPGTTRPTRGKGGLWHWGERQAADTIVTVAAFGRRWLLMVLRDDGNGWAVPGGCLEPGETPVEGAIRECREETGLDLSPAGGVRTNHITPLPVRPVPDPRATNEAWMVTWPVLVGLVGGTESLPKVTGADDAAEADWIIADSYAVLVKHLEYRGGHVFAAHVDMLQEILR</sequence>
<evidence type="ECO:0000256" key="1">
    <source>
        <dbReference type="ARBA" id="ARBA00005582"/>
    </source>
</evidence>
<evidence type="ECO:0000256" key="3">
    <source>
        <dbReference type="SAM" id="MobiDB-lite"/>
    </source>
</evidence>
<dbReference type="RefSeq" id="WP_179829069.1">
    <property type="nucleotide sequence ID" value="NZ_JACCCO010000004.1"/>
</dbReference>
<dbReference type="Pfam" id="PF00293">
    <property type="entry name" value="NUDIX"/>
    <property type="match status" value="1"/>
</dbReference>
<keyword evidence="6" id="KW-1185">Reference proteome</keyword>
<feature type="region of interest" description="Disordered" evidence="3">
    <location>
        <begin position="35"/>
        <end position="57"/>
    </location>
</feature>
<accession>A0A852V4F9</accession>
<dbReference type="PRINTS" id="PR00502">
    <property type="entry name" value="NUDIXFAMILY"/>
</dbReference>
<reference evidence="5 6" key="1">
    <citation type="submission" date="2020-07" db="EMBL/GenBank/DDBJ databases">
        <title>Sequencing the genomes of 1000 actinobacteria strains.</title>
        <authorList>
            <person name="Klenk H.-P."/>
        </authorList>
    </citation>
    <scope>NUCLEOTIDE SEQUENCE [LARGE SCALE GENOMIC DNA]</scope>
    <source>
        <strain evidence="5 6">DSM 45763</strain>
    </source>
</reference>
<dbReference type="InterPro" id="IPR000086">
    <property type="entry name" value="NUDIX_hydrolase_dom"/>
</dbReference>
<dbReference type="AlphaFoldDB" id="A0A852V4F9"/>
<gene>
    <name evidence="5" type="ORF">HDA43_006854</name>
</gene>
<dbReference type="PROSITE" id="PS51462">
    <property type="entry name" value="NUDIX"/>
    <property type="match status" value="1"/>
</dbReference>
<evidence type="ECO:0000313" key="6">
    <source>
        <dbReference type="Proteomes" id="UP000576393"/>
    </source>
</evidence>
<evidence type="ECO:0000259" key="4">
    <source>
        <dbReference type="PROSITE" id="PS51462"/>
    </source>
</evidence>
<proteinExistence type="inferred from homology"/>
<dbReference type="PANTHER" id="PTHR43736">
    <property type="entry name" value="ADP-RIBOSE PYROPHOSPHATASE"/>
    <property type="match status" value="1"/>
</dbReference>
<evidence type="ECO:0000313" key="5">
    <source>
        <dbReference type="EMBL" id="NYF44612.1"/>
    </source>
</evidence>
<protein>
    <submittedName>
        <fullName evidence="5">8-oxo-dGTP pyrophosphatase MutT (NUDIX family)</fullName>
    </submittedName>
</protein>
<dbReference type="Proteomes" id="UP000576393">
    <property type="component" value="Unassembled WGS sequence"/>
</dbReference>
<comment type="similarity">
    <text evidence="1">Belongs to the Nudix hydrolase family.</text>
</comment>
<dbReference type="GO" id="GO:0016787">
    <property type="term" value="F:hydrolase activity"/>
    <property type="evidence" value="ECO:0007669"/>
    <property type="project" value="UniProtKB-KW"/>
</dbReference>
<keyword evidence="2" id="KW-0378">Hydrolase</keyword>
<comment type="caution">
    <text evidence="5">The sequence shown here is derived from an EMBL/GenBank/DDBJ whole genome shotgun (WGS) entry which is preliminary data.</text>
</comment>
<dbReference type="PANTHER" id="PTHR43736:SF1">
    <property type="entry name" value="DIHYDRONEOPTERIN TRIPHOSPHATE DIPHOSPHATASE"/>
    <property type="match status" value="1"/>
</dbReference>
<dbReference type="InterPro" id="IPR020476">
    <property type="entry name" value="Nudix_hydrolase"/>
</dbReference>
<feature type="domain" description="Nudix hydrolase" evidence="4">
    <location>
        <begin position="60"/>
        <end position="202"/>
    </location>
</feature>
<dbReference type="EMBL" id="JACCCO010000004">
    <property type="protein sequence ID" value="NYF44612.1"/>
    <property type="molecule type" value="Genomic_DNA"/>
</dbReference>
<dbReference type="InterPro" id="IPR015797">
    <property type="entry name" value="NUDIX_hydrolase-like_dom_sf"/>
</dbReference>
<name>A0A852V4F9_9ACTN</name>
<organism evidence="5 6">
    <name type="scientific">Streptosporangium sandarakinum</name>
    <dbReference type="NCBI Taxonomy" id="1260955"/>
    <lineage>
        <taxon>Bacteria</taxon>
        <taxon>Bacillati</taxon>
        <taxon>Actinomycetota</taxon>
        <taxon>Actinomycetes</taxon>
        <taxon>Streptosporangiales</taxon>
        <taxon>Streptosporangiaceae</taxon>
        <taxon>Streptosporangium</taxon>
    </lineage>
</organism>
<evidence type="ECO:0000256" key="2">
    <source>
        <dbReference type="ARBA" id="ARBA00022801"/>
    </source>
</evidence>
<dbReference type="SUPFAM" id="SSF55811">
    <property type="entry name" value="Nudix"/>
    <property type="match status" value="1"/>
</dbReference>
<dbReference type="Gene3D" id="3.90.79.10">
    <property type="entry name" value="Nucleoside Triphosphate Pyrophosphohydrolase"/>
    <property type="match status" value="1"/>
</dbReference>